<proteinExistence type="inferred from homology"/>
<accession>A0A1Y4QKU2</accession>
<keyword evidence="7" id="KW-0829">Tyrosine-protein kinase</keyword>
<evidence type="ECO:0000256" key="8">
    <source>
        <dbReference type="ARBA" id="ARBA00051245"/>
    </source>
</evidence>
<keyword evidence="3" id="KW-0808">Transferase</keyword>
<dbReference type="Gene3D" id="3.40.50.300">
    <property type="entry name" value="P-loop containing nucleotide triphosphate hydrolases"/>
    <property type="match status" value="1"/>
</dbReference>
<protein>
    <recommendedName>
        <fullName evidence="2">non-specific protein-tyrosine kinase</fullName>
        <ecNumber evidence="2">2.7.10.2</ecNumber>
    </recommendedName>
</protein>
<keyword evidence="9" id="KW-0472">Membrane</keyword>
<dbReference type="InterPro" id="IPR005702">
    <property type="entry name" value="Wzc-like_C"/>
</dbReference>
<feature type="transmembrane region" description="Helical" evidence="9">
    <location>
        <begin position="22"/>
        <end position="42"/>
    </location>
</feature>
<dbReference type="Pfam" id="PF13614">
    <property type="entry name" value="AAA_31"/>
    <property type="match status" value="1"/>
</dbReference>
<keyword evidence="6" id="KW-0067">ATP-binding</keyword>
<reference evidence="12" key="1">
    <citation type="submission" date="2017-04" db="EMBL/GenBank/DDBJ databases">
        <title>Function of individual gut microbiota members based on whole genome sequencing of pure cultures obtained from chicken caecum.</title>
        <authorList>
            <person name="Medvecky M."/>
            <person name="Cejkova D."/>
            <person name="Polansky O."/>
            <person name="Karasova D."/>
            <person name="Kubasova T."/>
            <person name="Cizek A."/>
            <person name="Rychlik I."/>
        </authorList>
    </citation>
    <scope>NUCLEOTIDE SEQUENCE [LARGE SCALE GENOMIC DNA]</scope>
    <source>
        <strain evidence="12">An149</strain>
    </source>
</reference>
<dbReference type="AlphaFoldDB" id="A0A1Y4QKU2"/>
<evidence type="ECO:0000256" key="6">
    <source>
        <dbReference type="ARBA" id="ARBA00022840"/>
    </source>
</evidence>
<dbReference type="GO" id="GO:0005886">
    <property type="term" value="C:plasma membrane"/>
    <property type="evidence" value="ECO:0007669"/>
    <property type="project" value="TreeGrafter"/>
</dbReference>
<dbReference type="PANTHER" id="PTHR32309">
    <property type="entry name" value="TYROSINE-PROTEIN KINASE"/>
    <property type="match status" value="1"/>
</dbReference>
<sequence>MEDEITIDLDILSVIRVIIKKIWIVLYVGVICAIGLDTFYIVTYQPEYQTSSQFLVTVKENATYNTWTTIISTQEMAEKFSYLLSSSVMAKEVADNLNFDTLPGVIETSVLDESSIVTVNVKADSPINAYNIMNNLISSYSDVSMHMDEDAILEPLDEIRLPVTPSNHLNSRRNLLIGFAVGAVVSMGLIILYELLKDDIKTEKHVEKKLDISLFGTLYEEKRGYLKFRKKRNILINDITTGFEYVENIKTIRSKLEHYLTTNKMKSVLITSTLENEGKSTLAVNLALSFSKTGAKVLLVDMDLKKPSLHKILTLDQSKIMSLEQTLENKKYQQAIFKNIWGIDVIVNDKTFIDSELLLENIDLNDLFNELKKHYDYIIVDSAPVLAGEDTAILSSKIDATLFVTRQNYGKVRYINDAIDLIKDTGGNLIGCILTRCFKLPFTKMVNYGHYHNYYGNHYRKLFKESQEEIKKSQGDLNG</sequence>
<evidence type="ECO:0000256" key="4">
    <source>
        <dbReference type="ARBA" id="ARBA00022741"/>
    </source>
</evidence>
<dbReference type="PANTHER" id="PTHR32309:SF13">
    <property type="entry name" value="FERRIC ENTEROBACTIN TRANSPORT PROTEIN FEPE"/>
    <property type="match status" value="1"/>
</dbReference>
<keyword evidence="4" id="KW-0547">Nucleotide-binding</keyword>
<name>A0A1Y4QKU2_9FIRM</name>
<dbReference type="EMBL" id="NFLB01000003">
    <property type="protein sequence ID" value="OUQ05925.1"/>
    <property type="molecule type" value="Genomic_DNA"/>
</dbReference>
<evidence type="ECO:0000313" key="12">
    <source>
        <dbReference type="Proteomes" id="UP000196258"/>
    </source>
</evidence>
<evidence type="ECO:0000256" key="3">
    <source>
        <dbReference type="ARBA" id="ARBA00022679"/>
    </source>
</evidence>
<comment type="similarity">
    <text evidence="1">Belongs to the CpsD/CapB family.</text>
</comment>
<keyword evidence="5" id="KW-0418">Kinase</keyword>
<evidence type="ECO:0000313" key="11">
    <source>
        <dbReference type="EMBL" id="OUQ05925.1"/>
    </source>
</evidence>
<evidence type="ECO:0000256" key="7">
    <source>
        <dbReference type="ARBA" id="ARBA00023137"/>
    </source>
</evidence>
<evidence type="ECO:0000259" key="10">
    <source>
        <dbReference type="Pfam" id="PF13614"/>
    </source>
</evidence>
<dbReference type="GO" id="GO:0004715">
    <property type="term" value="F:non-membrane spanning protein tyrosine kinase activity"/>
    <property type="evidence" value="ECO:0007669"/>
    <property type="project" value="UniProtKB-EC"/>
</dbReference>
<dbReference type="CDD" id="cd05387">
    <property type="entry name" value="BY-kinase"/>
    <property type="match status" value="1"/>
</dbReference>
<dbReference type="InterPro" id="IPR025669">
    <property type="entry name" value="AAA_dom"/>
</dbReference>
<comment type="catalytic activity">
    <reaction evidence="8">
        <text>L-tyrosyl-[protein] + ATP = O-phospho-L-tyrosyl-[protein] + ADP + H(+)</text>
        <dbReference type="Rhea" id="RHEA:10596"/>
        <dbReference type="Rhea" id="RHEA-COMP:10136"/>
        <dbReference type="Rhea" id="RHEA-COMP:20101"/>
        <dbReference type="ChEBI" id="CHEBI:15378"/>
        <dbReference type="ChEBI" id="CHEBI:30616"/>
        <dbReference type="ChEBI" id="CHEBI:46858"/>
        <dbReference type="ChEBI" id="CHEBI:61978"/>
        <dbReference type="ChEBI" id="CHEBI:456216"/>
        <dbReference type="EC" id="2.7.10.2"/>
    </reaction>
</comment>
<dbReference type="GO" id="GO:0005524">
    <property type="term" value="F:ATP binding"/>
    <property type="evidence" value="ECO:0007669"/>
    <property type="project" value="UniProtKB-KW"/>
</dbReference>
<evidence type="ECO:0000256" key="1">
    <source>
        <dbReference type="ARBA" id="ARBA00007316"/>
    </source>
</evidence>
<dbReference type="InterPro" id="IPR050445">
    <property type="entry name" value="Bact_polysacc_biosynth/exp"/>
</dbReference>
<gene>
    <name evidence="11" type="ORF">B5E91_03720</name>
</gene>
<dbReference type="Proteomes" id="UP000196258">
    <property type="component" value="Unassembled WGS sequence"/>
</dbReference>
<organism evidence="11 12">
    <name type="scientific">Thomasclavelia spiroformis</name>
    <dbReference type="NCBI Taxonomy" id="29348"/>
    <lineage>
        <taxon>Bacteria</taxon>
        <taxon>Bacillati</taxon>
        <taxon>Bacillota</taxon>
        <taxon>Erysipelotrichia</taxon>
        <taxon>Erysipelotrichales</taxon>
        <taxon>Coprobacillaceae</taxon>
        <taxon>Thomasclavelia</taxon>
    </lineage>
</organism>
<keyword evidence="9" id="KW-0812">Transmembrane</keyword>
<feature type="domain" description="AAA" evidence="10">
    <location>
        <begin position="278"/>
        <end position="388"/>
    </location>
</feature>
<evidence type="ECO:0000256" key="9">
    <source>
        <dbReference type="SAM" id="Phobius"/>
    </source>
</evidence>
<keyword evidence="9" id="KW-1133">Transmembrane helix</keyword>
<evidence type="ECO:0000256" key="2">
    <source>
        <dbReference type="ARBA" id="ARBA00011903"/>
    </source>
</evidence>
<dbReference type="EC" id="2.7.10.2" evidence="2"/>
<dbReference type="InterPro" id="IPR027417">
    <property type="entry name" value="P-loop_NTPase"/>
</dbReference>
<dbReference type="NCBIfam" id="TIGR01007">
    <property type="entry name" value="eps_fam"/>
    <property type="match status" value="1"/>
</dbReference>
<feature type="transmembrane region" description="Helical" evidence="9">
    <location>
        <begin position="175"/>
        <end position="196"/>
    </location>
</feature>
<comment type="caution">
    <text evidence="11">The sequence shown here is derived from an EMBL/GenBank/DDBJ whole genome shotgun (WGS) entry which is preliminary data.</text>
</comment>
<dbReference type="SUPFAM" id="SSF52540">
    <property type="entry name" value="P-loop containing nucleoside triphosphate hydrolases"/>
    <property type="match status" value="1"/>
</dbReference>
<evidence type="ECO:0000256" key="5">
    <source>
        <dbReference type="ARBA" id="ARBA00022777"/>
    </source>
</evidence>
<dbReference type="RefSeq" id="WP_087255106.1">
    <property type="nucleotide sequence ID" value="NZ_NFLB01000003.1"/>
</dbReference>